<dbReference type="AlphaFoldDB" id="A0A2A5IEV7"/>
<comment type="caution">
    <text evidence="1">The sequence shown here is derived from an EMBL/GenBank/DDBJ whole genome shotgun (WGS) entry which is preliminary data.</text>
</comment>
<reference evidence="1 2" key="1">
    <citation type="submission" date="2017-06" db="EMBL/GenBank/DDBJ databases">
        <title>Draft Genome Sequence of Bacillus sp Strain 36R Isolated from saline sediment at Atanasia, Sonora, Mexico.</title>
        <authorList>
            <person name="Sanchez Diaz R."/>
            <person name="Quiroz Macias M.E."/>
            <person name="Ibarra Gamez J.C."/>
            <person name="Enciso Ibarra J."/>
            <person name="Gomez Gil B."/>
            <person name="Galaviz Silva L."/>
        </authorList>
    </citation>
    <scope>NUCLEOTIDE SEQUENCE [LARGE SCALE GENOMIC DNA]</scope>
    <source>
        <strain evidence="1 2">36R_ATNSAL</strain>
    </source>
</reference>
<proteinExistence type="predicted"/>
<dbReference type="Proteomes" id="UP000228754">
    <property type="component" value="Unassembled WGS sequence"/>
</dbReference>
<organism evidence="1 2">
    <name type="scientific">Bacillus pumilus</name>
    <name type="common">Bacillus mesentericus</name>
    <dbReference type="NCBI Taxonomy" id="1408"/>
    <lineage>
        <taxon>Bacteria</taxon>
        <taxon>Bacillati</taxon>
        <taxon>Bacillota</taxon>
        <taxon>Bacilli</taxon>
        <taxon>Bacillales</taxon>
        <taxon>Bacillaceae</taxon>
        <taxon>Bacillus</taxon>
    </lineage>
</organism>
<dbReference type="EMBL" id="NKHG01000234">
    <property type="protein sequence ID" value="PCK15281.1"/>
    <property type="molecule type" value="Genomic_DNA"/>
</dbReference>
<accession>A0A2A5IEV7</accession>
<evidence type="ECO:0000313" key="1">
    <source>
        <dbReference type="EMBL" id="PCK15281.1"/>
    </source>
</evidence>
<name>A0A2A5IEV7_BACPU</name>
<evidence type="ECO:0000313" key="2">
    <source>
        <dbReference type="Proteomes" id="UP000228754"/>
    </source>
</evidence>
<protein>
    <submittedName>
        <fullName evidence="1">Uncharacterized protein</fullName>
    </submittedName>
</protein>
<dbReference type="OrthoDB" id="2924580at2"/>
<sequence>MVEVTVTSMEQRVQETEELYQGSDYFKQVKRVPYIVVNAEIKHKGNMIKSEYTFFDAKDMSFKEAQERIIDMLRNGLAD</sequence>
<gene>
    <name evidence="1" type="ORF">CEY02_20885</name>
</gene>